<dbReference type="PROSITE" id="PS50175">
    <property type="entry name" value="ASP_PROT_RETROV"/>
    <property type="match status" value="1"/>
</dbReference>
<keyword evidence="4" id="KW-0255">Endonuclease</keyword>
<evidence type="ECO:0000256" key="1">
    <source>
        <dbReference type="ARBA" id="ARBA00022679"/>
    </source>
</evidence>
<dbReference type="InterPro" id="IPR043502">
    <property type="entry name" value="DNA/RNA_pol_sf"/>
</dbReference>
<protein>
    <submittedName>
        <fullName evidence="8">Uncharacterized protein</fullName>
    </submittedName>
</protein>
<reference evidence="8" key="1">
    <citation type="submission" date="2021-02" db="EMBL/GenBank/DDBJ databases">
        <authorList>
            <person name="Nowell W R."/>
        </authorList>
    </citation>
    <scope>NUCLEOTIDE SEQUENCE</scope>
    <source>
        <strain evidence="8">Ploen Becks lab</strain>
    </source>
</reference>
<dbReference type="EMBL" id="CAJNOC010008021">
    <property type="protein sequence ID" value="CAF1108619.1"/>
    <property type="molecule type" value="Genomic_DNA"/>
</dbReference>
<dbReference type="SUPFAM" id="SSF50630">
    <property type="entry name" value="Acid proteases"/>
    <property type="match status" value="1"/>
</dbReference>
<evidence type="ECO:0000256" key="2">
    <source>
        <dbReference type="ARBA" id="ARBA00022695"/>
    </source>
</evidence>
<gene>
    <name evidence="8" type="ORF">OXX778_LOCUS21514</name>
</gene>
<dbReference type="InterPro" id="IPR000477">
    <property type="entry name" value="RT_dom"/>
</dbReference>
<evidence type="ECO:0000259" key="7">
    <source>
        <dbReference type="PROSITE" id="PS50878"/>
    </source>
</evidence>
<dbReference type="GO" id="GO:0004519">
    <property type="term" value="F:endonuclease activity"/>
    <property type="evidence" value="ECO:0007669"/>
    <property type="project" value="UniProtKB-KW"/>
</dbReference>
<organism evidence="8 9">
    <name type="scientific">Brachionus calyciflorus</name>
    <dbReference type="NCBI Taxonomy" id="104777"/>
    <lineage>
        <taxon>Eukaryota</taxon>
        <taxon>Metazoa</taxon>
        <taxon>Spiralia</taxon>
        <taxon>Gnathifera</taxon>
        <taxon>Rotifera</taxon>
        <taxon>Eurotatoria</taxon>
        <taxon>Monogononta</taxon>
        <taxon>Pseudotrocha</taxon>
        <taxon>Ploima</taxon>
        <taxon>Brachionidae</taxon>
        <taxon>Brachionus</taxon>
    </lineage>
</organism>
<evidence type="ECO:0000313" key="9">
    <source>
        <dbReference type="Proteomes" id="UP000663879"/>
    </source>
</evidence>
<keyword evidence="1" id="KW-0808">Transferase</keyword>
<feature type="non-terminal residue" evidence="8">
    <location>
        <position position="520"/>
    </location>
</feature>
<dbReference type="SUPFAM" id="SSF56672">
    <property type="entry name" value="DNA/RNA polymerases"/>
    <property type="match status" value="1"/>
</dbReference>
<dbReference type="Pfam" id="PF00078">
    <property type="entry name" value="RVT_1"/>
    <property type="match status" value="1"/>
</dbReference>
<dbReference type="Gene3D" id="3.10.10.10">
    <property type="entry name" value="HIV Type 1 Reverse Transcriptase, subunit A, domain 1"/>
    <property type="match status" value="1"/>
</dbReference>
<dbReference type="Gene3D" id="2.40.70.10">
    <property type="entry name" value="Acid Proteases"/>
    <property type="match status" value="1"/>
</dbReference>
<evidence type="ECO:0000259" key="6">
    <source>
        <dbReference type="PROSITE" id="PS50175"/>
    </source>
</evidence>
<dbReference type="InterPro" id="IPR021109">
    <property type="entry name" value="Peptidase_aspartic_dom_sf"/>
</dbReference>
<name>A0A814PP11_9BILA</name>
<proteinExistence type="predicted"/>
<dbReference type="GO" id="GO:0004190">
    <property type="term" value="F:aspartic-type endopeptidase activity"/>
    <property type="evidence" value="ECO:0007669"/>
    <property type="project" value="InterPro"/>
</dbReference>
<dbReference type="InterPro" id="IPR043128">
    <property type="entry name" value="Rev_trsase/Diguanyl_cyclase"/>
</dbReference>
<dbReference type="PROSITE" id="PS50878">
    <property type="entry name" value="RT_POL"/>
    <property type="match status" value="1"/>
</dbReference>
<evidence type="ECO:0000256" key="5">
    <source>
        <dbReference type="ARBA" id="ARBA00022801"/>
    </source>
</evidence>
<keyword evidence="5" id="KW-0378">Hydrolase</keyword>
<dbReference type="InterPro" id="IPR001995">
    <property type="entry name" value="Peptidase_A2_cat"/>
</dbReference>
<comment type="caution">
    <text evidence="8">The sequence shown here is derived from an EMBL/GenBank/DDBJ whole genome shotgun (WGS) entry which is preliminary data.</text>
</comment>
<dbReference type="GO" id="GO:0006508">
    <property type="term" value="P:proteolysis"/>
    <property type="evidence" value="ECO:0007669"/>
    <property type="project" value="InterPro"/>
</dbReference>
<keyword evidence="2" id="KW-0548">Nucleotidyltransferase</keyword>
<evidence type="ECO:0000256" key="4">
    <source>
        <dbReference type="ARBA" id="ARBA00022759"/>
    </source>
</evidence>
<dbReference type="Gene3D" id="3.30.70.270">
    <property type="match status" value="1"/>
</dbReference>
<dbReference type="PANTHER" id="PTHR37984">
    <property type="entry name" value="PROTEIN CBG26694"/>
    <property type="match status" value="1"/>
</dbReference>
<dbReference type="OrthoDB" id="420169at2759"/>
<feature type="domain" description="Peptidase A2" evidence="6">
    <location>
        <begin position="32"/>
        <end position="118"/>
    </location>
</feature>
<dbReference type="CDD" id="cd01647">
    <property type="entry name" value="RT_LTR"/>
    <property type="match status" value="1"/>
</dbReference>
<keyword evidence="9" id="KW-1185">Reference proteome</keyword>
<keyword evidence="3" id="KW-0540">Nuclease</keyword>
<evidence type="ECO:0000313" key="8">
    <source>
        <dbReference type="EMBL" id="CAF1108619.1"/>
    </source>
</evidence>
<dbReference type="GO" id="GO:0016779">
    <property type="term" value="F:nucleotidyltransferase activity"/>
    <property type="evidence" value="ECO:0007669"/>
    <property type="project" value="UniProtKB-KW"/>
</dbReference>
<evidence type="ECO:0000256" key="3">
    <source>
        <dbReference type="ARBA" id="ARBA00022722"/>
    </source>
</evidence>
<sequence length="520" mass="60282">NDEKVLVVDQNGNKNTRNRRIVGKALFNNTLVNYLCDTGADRSIINIKTFNLIRRYDPNTVMKPYEGGKLNSCKNKMKIFGVVYLKRCLIVPSYNLENTMVIVTENITDYDCLIGRDLINKIPYLKKQFFSVNSTLNEMSEKIKKIFYLEMLEGKNKKFQAKPSLNRVKVNSDEDISDKDSRQNGDEITVIKEKSAENEDVELIDNSEKNINLEIKNSSDERKKLNYTVVKPIEFEHIDQNEFIEAESKIKQEFESISANSVAELVPEINHGFTFKIEFIDPNQKPTRCKCRPLSWNLKDKLRLEIENQVKARIIRSSKSPWCFPIRVVAKQNGEIRITVHYKELNKVIKDDNQPLPSINDLYTMMTDSDVFTKFDLKSAYHQIAVHEESVEVTAFICEFWIFEYLFMPLGIKIALAKFQKFIEKIFGKFINDSFIFTNTLKYGLKTHIDTVMDVIQTLKQNSLKISMEKSVSLAYEIELLGNVITKNSIKPNPKRSKCLETRPKPVKMKDLQSWLVVAN</sequence>
<accession>A0A814PP11</accession>
<dbReference type="Proteomes" id="UP000663879">
    <property type="component" value="Unassembled WGS sequence"/>
</dbReference>
<dbReference type="InterPro" id="IPR050951">
    <property type="entry name" value="Retrovirus_Pol_polyprotein"/>
</dbReference>
<dbReference type="PANTHER" id="PTHR37984:SF5">
    <property type="entry name" value="PROTEIN NYNRIN-LIKE"/>
    <property type="match status" value="1"/>
</dbReference>
<feature type="domain" description="Reverse transcriptase" evidence="7">
    <location>
        <begin position="310"/>
        <end position="520"/>
    </location>
</feature>
<dbReference type="AlphaFoldDB" id="A0A814PP11"/>